<dbReference type="PANTHER" id="PTHR12835:SF5">
    <property type="entry name" value="BIOTIN--PROTEIN LIGASE"/>
    <property type="match status" value="1"/>
</dbReference>
<evidence type="ECO:0000256" key="2">
    <source>
        <dbReference type="ARBA" id="ARBA00022741"/>
    </source>
</evidence>
<dbReference type="RefSeq" id="WP_234816188.1">
    <property type="nucleotide sequence ID" value="NZ_BLKS01000001.1"/>
</dbReference>
<keyword evidence="3" id="KW-0067">ATP-binding</keyword>
<gene>
    <name evidence="8" type="ORF">MAGR_31720</name>
</gene>
<dbReference type="Proteomes" id="UP000465302">
    <property type="component" value="Unassembled WGS sequence"/>
</dbReference>
<name>A0A7I9W213_MYCAG</name>
<evidence type="ECO:0000313" key="8">
    <source>
        <dbReference type="EMBL" id="GFG51731.1"/>
    </source>
</evidence>
<feature type="domain" description="BPL/LPL catalytic" evidence="7">
    <location>
        <begin position="1"/>
        <end position="176"/>
    </location>
</feature>
<proteinExistence type="predicted"/>
<dbReference type="AlphaFoldDB" id="A0A7I9W213"/>
<dbReference type="EMBL" id="BLKS01000001">
    <property type="protein sequence ID" value="GFG51731.1"/>
    <property type="molecule type" value="Genomic_DNA"/>
</dbReference>
<dbReference type="SUPFAM" id="SSF55681">
    <property type="entry name" value="Class II aaRS and biotin synthetases"/>
    <property type="match status" value="1"/>
</dbReference>
<dbReference type="InterPro" id="IPR004143">
    <property type="entry name" value="BPL_LPL_catalytic"/>
</dbReference>
<dbReference type="PANTHER" id="PTHR12835">
    <property type="entry name" value="BIOTIN PROTEIN LIGASE"/>
    <property type="match status" value="1"/>
</dbReference>
<reference evidence="8 9" key="1">
    <citation type="journal article" date="2019" name="Emerg. Microbes Infect.">
        <title>Comprehensive subspecies identification of 175 nontuberculous mycobacteria species based on 7547 genomic profiles.</title>
        <authorList>
            <person name="Matsumoto Y."/>
            <person name="Kinjo T."/>
            <person name="Motooka D."/>
            <person name="Nabeya D."/>
            <person name="Jung N."/>
            <person name="Uechi K."/>
            <person name="Horii T."/>
            <person name="Iida T."/>
            <person name="Fujita J."/>
            <person name="Nakamura S."/>
        </authorList>
    </citation>
    <scope>NUCLEOTIDE SEQUENCE [LARGE SCALE GENOMIC DNA]</scope>
    <source>
        <strain evidence="8 9">JCM 6377</strain>
    </source>
</reference>
<accession>A0A7I9W213</accession>
<dbReference type="CDD" id="cd16442">
    <property type="entry name" value="BPL"/>
    <property type="match status" value="1"/>
</dbReference>
<dbReference type="InterPro" id="IPR008988">
    <property type="entry name" value="Transcriptional_repressor_C"/>
</dbReference>
<dbReference type="InterPro" id="IPR003142">
    <property type="entry name" value="BPL_C"/>
</dbReference>
<dbReference type="InterPro" id="IPR045864">
    <property type="entry name" value="aa-tRNA-synth_II/BPL/LPL"/>
</dbReference>
<evidence type="ECO:0000256" key="6">
    <source>
        <dbReference type="SAM" id="MobiDB-lite"/>
    </source>
</evidence>
<dbReference type="PROSITE" id="PS51733">
    <property type="entry name" value="BPL_LPL_CATALYTIC"/>
    <property type="match status" value="1"/>
</dbReference>
<dbReference type="EC" id="6.3.4.15" evidence="5"/>
<evidence type="ECO:0000256" key="3">
    <source>
        <dbReference type="ARBA" id="ARBA00022840"/>
    </source>
</evidence>
<sequence>MKSGPWRIEHVEETGSTNADLLARAAAGEDIDGVVLTADSQTAGRGRHGRSWSTPPRSQVALSAGVGVGTVPSEAWGWLPLLTGVAVVDAVAEVAGVTAGLKWPNDVVVADKGKLAGILAEVAAPAPVVVVGLGVNVTEAPDPAATSLSLLGATVDRTELAEAVLRHLAARVDAWRAADGADATLAADYRARSVTIGSQVRATLPGDRTVSGVASDIDDAGRLLIDTGDGTETVSAGDITHLRAANP</sequence>
<organism evidence="8 9">
    <name type="scientific">Mycolicibacterium agri</name>
    <name type="common">Mycobacterium agri</name>
    <dbReference type="NCBI Taxonomy" id="36811"/>
    <lineage>
        <taxon>Bacteria</taxon>
        <taxon>Bacillati</taxon>
        <taxon>Actinomycetota</taxon>
        <taxon>Actinomycetes</taxon>
        <taxon>Mycobacteriales</taxon>
        <taxon>Mycobacteriaceae</taxon>
        <taxon>Mycolicibacterium</taxon>
    </lineage>
</organism>
<dbReference type="Gene3D" id="3.30.930.10">
    <property type="entry name" value="Bira Bifunctional Protein, Domain 2"/>
    <property type="match status" value="1"/>
</dbReference>
<dbReference type="Gene3D" id="2.30.30.100">
    <property type="match status" value="1"/>
</dbReference>
<dbReference type="GO" id="GO:0004077">
    <property type="term" value="F:biotin--[biotin carboxyl-carrier protein] ligase activity"/>
    <property type="evidence" value="ECO:0007669"/>
    <property type="project" value="UniProtKB-EC"/>
</dbReference>
<keyword evidence="2" id="KW-0547">Nucleotide-binding</keyword>
<evidence type="ECO:0000256" key="4">
    <source>
        <dbReference type="ARBA" id="ARBA00023267"/>
    </source>
</evidence>
<dbReference type="Pfam" id="PF02237">
    <property type="entry name" value="BPL_C"/>
    <property type="match status" value="1"/>
</dbReference>
<comment type="caution">
    <text evidence="8">The sequence shown here is derived from an EMBL/GenBank/DDBJ whole genome shotgun (WGS) entry which is preliminary data.</text>
</comment>
<dbReference type="Pfam" id="PF03099">
    <property type="entry name" value="BPL_LplA_LipB"/>
    <property type="match status" value="1"/>
</dbReference>
<protein>
    <recommendedName>
        <fullName evidence="5">biotin--[biotin carboxyl-carrier protein] ligase</fullName>
        <ecNumber evidence="5">6.3.4.15</ecNumber>
    </recommendedName>
</protein>
<keyword evidence="1 8" id="KW-0436">Ligase</keyword>
<evidence type="ECO:0000256" key="1">
    <source>
        <dbReference type="ARBA" id="ARBA00022598"/>
    </source>
</evidence>
<feature type="region of interest" description="Disordered" evidence="6">
    <location>
        <begin position="37"/>
        <end position="57"/>
    </location>
</feature>
<evidence type="ECO:0000313" key="9">
    <source>
        <dbReference type="Proteomes" id="UP000465302"/>
    </source>
</evidence>
<dbReference type="GO" id="GO:0005737">
    <property type="term" value="C:cytoplasm"/>
    <property type="evidence" value="ECO:0007669"/>
    <property type="project" value="TreeGrafter"/>
</dbReference>
<keyword evidence="4" id="KW-0092">Biotin</keyword>
<evidence type="ECO:0000256" key="5">
    <source>
        <dbReference type="ARBA" id="ARBA00024227"/>
    </source>
</evidence>
<dbReference type="SUPFAM" id="SSF50037">
    <property type="entry name" value="C-terminal domain of transcriptional repressors"/>
    <property type="match status" value="1"/>
</dbReference>
<evidence type="ECO:0000259" key="7">
    <source>
        <dbReference type="PROSITE" id="PS51733"/>
    </source>
</evidence>
<dbReference type="InterPro" id="IPR004408">
    <property type="entry name" value="Biotin_CoA_COase_ligase"/>
</dbReference>
<dbReference type="NCBIfam" id="TIGR00121">
    <property type="entry name" value="birA_ligase"/>
    <property type="match status" value="1"/>
</dbReference>
<dbReference type="GO" id="GO:0005524">
    <property type="term" value="F:ATP binding"/>
    <property type="evidence" value="ECO:0007669"/>
    <property type="project" value="UniProtKB-KW"/>
</dbReference>